<organism evidence="2 3">
    <name type="scientific">Afipia carboxidovorans (strain ATCC 49405 / DSM 1227 / KCTC 32145 / OM5)</name>
    <name type="common">Oligotropha carboxidovorans</name>
    <dbReference type="NCBI Taxonomy" id="504832"/>
    <lineage>
        <taxon>Bacteria</taxon>
        <taxon>Pseudomonadati</taxon>
        <taxon>Pseudomonadota</taxon>
        <taxon>Alphaproteobacteria</taxon>
        <taxon>Hyphomicrobiales</taxon>
        <taxon>Nitrobacteraceae</taxon>
        <taxon>Afipia</taxon>
    </lineage>
</organism>
<dbReference type="eggNOG" id="ENOG50311AB">
    <property type="taxonomic scope" value="Bacteria"/>
</dbReference>
<evidence type="ECO:0000256" key="1">
    <source>
        <dbReference type="SAM" id="SignalP"/>
    </source>
</evidence>
<evidence type="ECO:0000313" key="2">
    <source>
        <dbReference type="EMBL" id="AEI06329.1"/>
    </source>
</evidence>
<feature type="chain" id="PRO_5002847010" evidence="1">
    <location>
        <begin position="25"/>
        <end position="162"/>
    </location>
</feature>
<evidence type="ECO:0000313" key="3">
    <source>
        <dbReference type="Proteomes" id="UP000007730"/>
    </source>
</evidence>
<dbReference type="KEGG" id="ocg:OCA5_c16150"/>
<protein>
    <submittedName>
        <fullName evidence="2">Uncharacterized protein</fullName>
    </submittedName>
</protein>
<proteinExistence type="predicted"/>
<feature type="signal peptide" evidence="1">
    <location>
        <begin position="1"/>
        <end position="24"/>
    </location>
</feature>
<reference evidence="2 3" key="1">
    <citation type="journal article" date="2011" name="J. Bacteriol.">
        <title>Complete genome sequences of the chemolithoautotrophic Oligotropha carboxidovorans strains OM4 and OM5.</title>
        <authorList>
            <person name="Volland S."/>
            <person name="Rachinger M."/>
            <person name="Strittmatter A."/>
            <person name="Daniel R."/>
            <person name="Gottschalk G."/>
            <person name="Meyer O."/>
        </authorList>
    </citation>
    <scope>NUCLEOTIDE SEQUENCE [LARGE SCALE GENOMIC DNA]</scope>
    <source>
        <strain evidence="3">ATCC 49405 / DSM 1227 / KCTC 32145 / OM5</strain>
    </source>
</reference>
<dbReference type="KEGG" id="oca:OCAR_6434"/>
<keyword evidence="1" id="KW-0732">Signal</keyword>
<sequence>MKCFLAMAGTVAVAILPIIQSASARGGLASENPWAPEHIERLPPDIRKAVLRRARACGSKAAAAHYFSLSIESYGARFISLHFEDFACANRAAICNDNGCLHQVYLKSGERHRLVFITYADDVRLTNDGPTVGLEVLKRRRTQKFQWNGRHFTVSDVKEIWK</sequence>
<keyword evidence="3" id="KW-1185">Reference proteome</keyword>
<accession>B6JHQ0</accession>
<dbReference type="HOGENOM" id="CLU_119507_0_0_5"/>
<dbReference type="RefSeq" id="WP_012563573.1">
    <property type="nucleotide sequence ID" value="NC_011386.1"/>
</dbReference>
<dbReference type="OrthoDB" id="8128381at2"/>
<name>B6JHQ0_AFIC5</name>
<dbReference type="STRING" id="504832.OCA5_c16150"/>
<gene>
    <name evidence="2" type="ordered locus">OCA5_c16150</name>
</gene>
<dbReference type="EMBL" id="CP002826">
    <property type="protein sequence ID" value="AEI06329.1"/>
    <property type="molecule type" value="Genomic_DNA"/>
</dbReference>
<dbReference type="Proteomes" id="UP000007730">
    <property type="component" value="Chromosome"/>
</dbReference>
<dbReference type="AlphaFoldDB" id="B6JHQ0"/>